<accession>A0A5B8WJ37</accession>
<feature type="region of interest" description="Disordered" evidence="1">
    <location>
        <begin position="1"/>
        <end position="20"/>
    </location>
</feature>
<protein>
    <submittedName>
        <fullName evidence="2">Uncharacterized protein</fullName>
    </submittedName>
</protein>
<organism evidence="2 3">
    <name type="scientific">Arthrobacter phage BossLady</name>
    <dbReference type="NCBI Taxonomy" id="2603258"/>
    <lineage>
        <taxon>Viruses</taxon>
        <taxon>Duplodnaviria</taxon>
        <taxon>Heunggongvirae</taxon>
        <taxon>Uroviricota</taxon>
        <taxon>Caudoviricetes</taxon>
        <taxon>Berryhillviridae</taxon>
        <taxon>Marthavirus</taxon>
        <taxon>Marthavirus martha</taxon>
    </lineage>
</organism>
<gene>
    <name evidence="2" type="primary">69</name>
    <name evidence="2" type="ORF">SEA_BOSSLADY_69</name>
</gene>
<proteinExistence type="predicted"/>
<sequence>MAPARMSKMKDCRVRACRMQHKRDKRSPLYRFARHQHASHNIVVRTLNGHLFGRVNKPLLRNGRKPR</sequence>
<evidence type="ECO:0000313" key="3">
    <source>
        <dbReference type="Proteomes" id="UP000321088"/>
    </source>
</evidence>
<evidence type="ECO:0000313" key="2">
    <source>
        <dbReference type="EMBL" id="QED11807.1"/>
    </source>
</evidence>
<dbReference type="Proteomes" id="UP000321088">
    <property type="component" value="Segment"/>
</dbReference>
<evidence type="ECO:0000256" key="1">
    <source>
        <dbReference type="SAM" id="MobiDB-lite"/>
    </source>
</evidence>
<dbReference type="EMBL" id="MN183283">
    <property type="protein sequence ID" value="QED11807.1"/>
    <property type="molecule type" value="Genomic_DNA"/>
</dbReference>
<name>A0A5B8WJ37_9CAUD</name>
<reference evidence="2 3" key="1">
    <citation type="submission" date="2019-07" db="EMBL/GenBank/DDBJ databases">
        <authorList>
            <person name="Carmona L.G."/>
            <person name="Ponce M.S."/>
            <person name="Vasquez A.Y."/>
            <person name="Cohen E.D."/>
            <person name="Romero A."/>
            <person name="Bonglo J.C."/>
            <person name="Moreno D.L."/>
            <person name="Reyna D.E."/>
            <person name="Rosas-Acosta G."/>
            <person name="Delesalle V.A."/>
            <person name="Garlena R.A."/>
            <person name="Russell D.A."/>
            <person name="Pope W.H."/>
            <person name="Jacobs-Sera D."/>
            <person name="Hatfull G.F."/>
        </authorList>
    </citation>
    <scope>NUCLEOTIDE SEQUENCE [LARGE SCALE GENOMIC DNA]</scope>
</reference>